<evidence type="ECO:0000256" key="2">
    <source>
        <dbReference type="ARBA" id="ARBA00022729"/>
    </source>
</evidence>
<organism evidence="7 8">
    <name type="scientific">Colletotrichum asianum</name>
    <dbReference type="NCBI Taxonomy" id="702518"/>
    <lineage>
        <taxon>Eukaryota</taxon>
        <taxon>Fungi</taxon>
        <taxon>Dikarya</taxon>
        <taxon>Ascomycota</taxon>
        <taxon>Pezizomycotina</taxon>
        <taxon>Sordariomycetes</taxon>
        <taxon>Hypocreomycetidae</taxon>
        <taxon>Glomerellales</taxon>
        <taxon>Glomerellaceae</taxon>
        <taxon>Colletotrichum</taxon>
        <taxon>Colletotrichum gloeosporioides species complex</taxon>
    </lineage>
</organism>
<proteinExistence type="predicted"/>
<feature type="compositionally biased region" description="Basic and acidic residues" evidence="5">
    <location>
        <begin position="507"/>
        <end position="517"/>
    </location>
</feature>
<feature type="compositionally biased region" description="Low complexity" evidence="5">
    <location>
        <begin position="399"/>
        <end position="411"/>
    </location>
</feature>
<keyword evidence="4" id="KW-1015">Disulfide bond</keyword>
<keyword evidence="3" id="KW-0843">Virulence</keyword>
<feature type="region of interest" description="Disordered" evidence="5">
    <location>
        <begin position="395"/>
        <end position="530"/>
    </location>
</feature>
<dbReference type="GO" id="GO:0090729">
    <property type="term" value="F:toxin activity"/>
    <property type="evidence" value="ECO:0007669"/>
    <property type="project" value="UniProtKB-KW"/>
</dbReference>
<keyword evidence="6" id="KW-0472">Membrane</keyword>
<protein>
    <submittedName>
        <fullName evidence="7">Cholera a subunit</fullName>
    </submittedName>
</protein>
<keyword evidence="6" id="KW-1133">Transmembrane helix</keyword>
<dbReference type="InterPro" id="IPR001144">
    <property type="entry name" value="Enterotoxin_A"/>
</dbReference>
<feature type="compositionally biased region" description="Basic and acidic residues" evidence="5">
    <location>
        <begin position="309"/>
        <end position="326"/>
    </location>
</feature>
<evidence type="ECO:0000313" key="7">
    <source>
        <dbReference type="EMBL" id="KAF0323354.1"/>
    </source>
</evidence>
<dbReference type="AlphaFoldDB" id="A0A8H3WAU7"/>
<keyword evidence="8" id="KW-1185">Reference proteome</keyword>
<name>A0A8H3WAU7_9PEZI</name>
<evidence type="ECO:0000256" key="1">
    <source>
        <dbReference type="ARBA" id="ARBA00022656"/>
    </source>
</evidence>
<dbReference type="OrthoDB" id="4927890at2759"/>
<keyword evidence="6" id="KW-0812">Transmembrane</keyword>
<keyword evidence="2" id="KW-0732">Signal</keyword>
<dbReference type="PRINTS" id="PR00771">
    <property type="entry name" value="ENTEROTOXINA"/>
</dbReference>
<evidence type="ECO:0000256" key="6">
    <source>
        <dbReference type="SAM" id="Phobius"/>
    </source>
</evidence>
<dbReference type="Proteomes" id="UP000434172">
    <property type="component" value="Unassembled WGS sequence"/>
</dbReference>
<feature type="compositionally biased region" description="Gly residues" evidence="5">
    <location>
        <begin position="367"/>
        <end position="376"/>
    </location>
</feature>
<dbReference type="SUPFAM" id="SSF56399">
    <property type="entry name" value="ADP-ribosylation"/>
    <property type="match status" value="1"/>
</dbReference>
<keyword evidence="1" id="KW-0800">Toxin</keyword>
<dbReference type="EMBL" id="WOWK01000053">
    <property type="protein sequence ID" value="KAF0323354.1"/>
    <property type="molecule type" value="Genomic_DNA"/>
</dbReference>
<evidence type="ECO:0000313" key="8">
    <source>
        <dbReference type="Proteomes" id="UP000434172"/>
    </source>
</evidence>
<comment type="caution">
    <text evidence="7">The sequence shown here is derived from an EMBL/GenBank/DDBJ whole genome shotgun (WGS) entry which is preliminary data.</text>
</comment>
<evidence type="ECO:0000256" key="5">
    <source>
        <dbReference type="SAM" id="MobiDB-lite"/>
    </source>
</evidence>
<feature type="transmembrane region" description="Helical" evidence="6">
    <location>
        <begin position="7"/>
        <end position="33"/>
    </location>
</feature>
<dbReference type="Gene3D" id="3.90.210.10">
    <property type="entry name" value="Heat-Labile Enterotoxin, subunit A"/>
    <property type="match status" value="1"/>
</dbReference>
<feature type="region of interest" description="Disordered" evidence="5">
    <location>
        <begin position="235"/>
        <end position="376"/>
    </location>
</feature>
<feature type="compositionally biased region" description="Low complexity" evidence="5">
    <location>
        <begin position="424"/>
        <end position="459"/>
    </location>
</feature>
<sequence length="563" mass="58915">MFGNQPLIHLFFLVTNLWSLICAGAPTSLVYVYRGDSRSPAEIQEAGGFLPKGQSAFGAIAPDISLFNHAKAALDGSSRDDYGYVFTSSSLDIAERFINMRPAGYIYKIHVTANMIDSIGTLGKHNPLDGEREYAALGGIKFEQIVSWKAYENGRSGEEELNEEFNEKVYSAAVAGGVQFQLAGFLENDGGCEDRPQKSVRIFRRRFGFGLGSIKSGFGALKGIKGAKSISNVFRSNPFKKGPKTSPFGSAPQSPVKSGSGRKMPDLDPTPAPPINQGLPADKSPMDNTPAVKTPVVDKTPDNVPVDKTPVDKTPVDKTPVDKTPVDKTPSQAAPSIKPGVDGNPGQQPGAMRQGPDDQVSTDGANGRLGGVGGSGMPIAINPFPAAGFPMSPFPMTPFPSTTGTDTTMDSAVDSTTSVDGIATDGTSTDGTLTDGTSADGTSTDGTTPVDGTPVPTTSATPLDGTPVEDTPVQETPAHDVPNQKAPVNDTPVKDTPSKDTPTNDVPVKDTPVRETPAKATPGKDTPVLDTPVSQLQARQAQTCTSPKSAYGIAKAYLASVNM</sequence>
<accession>A0A8H3WAU7</accession>
<evidence type="ECO:0000256" key="3">
    <source>
        <dbReference type="ARBA" id="ARBA00023026"/>
    </source>
</evidence>
<reference evidence="7 8" key="1">
    <citation type="submission" date="2019-12" db="EMBL/GenBank/DDBJ databases">
        <title>A genome sequence resource for the geographically widespread anthracnose pathogen Colletotrichum asianum.</title>
        <authorList>
            <person name="Meng Y."/>
        </authorList>
    </citation>
    <scope>NUCLEOTIDE SEQUENCE [LARGE SCALE GENOMIC DNA]</scope>
    <source>
        <strain evidence="7 8">ICMP 18580</strain>
    </source>
</reference>
<feature type="compositionally biased region" description="Polar residues" evidence="5">
    <location>
        <begin position="247"/>
        <end position="257"/>
    </location>
</feature>
<evidence type="ECO:0000256" key="4">
    <source>
        <dbReference type="ARBA" id="ARBA00023157"/>
    </source>
</evidence>
<dbReference type="Pfam" id="PF01375">
    <property type="entry name" value="Enterotoxin_a"/>
    <property type="match status" value="1"/>
</dbReference>
<gene>
    <name evidence="7" type="ORF">GQ607_009472</name>
</gene>